<dbReference type="AlphaFoldDB" id="A0A8J1T8P5"/>
<comment type="caution">
    <text evidence="1">The sequence shown here is derived from an EMBL/GenBank/DDBJ whole genome shotgun (WGS) entry which is preliminary data.</text>
</comment>
<sequence>KDFHVNFLTYVNKIYSKLISMKIQIHIVFDIQESELITPKIIERNLRDSGAVDITRENITETDILPSNFDTFLKNRRNKRLFVNFFGETILKLHSNNPSSPISMFVSGCFSDPTECFSCFKGNVSKNDLFSCNIDEGDSRIWFHVSLCEEKDILIFSKDTDSFMIGLPHISNLNKNIFINIGGSKAISEVFIHMNILFQNISNDYSLQSMDASGIGRTIQTVFISSGCDYVSSFKGFSKSFVFETFFKNCDFICGKDSVKANLGSLCNTSCEDSDLGFLAFMRLIVFFLLDVNQHFTI</sequence>
<organism evidence="1 2">
    <name type="scientific">Owenia fusiformis</name>
    <name type="common">Polychaete worm</name>
    <dbReference type="NCBI Taxonomy" id="6347"/>
    <lineage>
        <taxon>Eukaryota</taxon>
        <taxon>Metazoa</taxon>
        <taxon>Spiralia</taxon>
        <taxon>Lophotrochozoa</taxon>
        <taxon>Annelida</taxon>
        <taxon>Polychaeta</taxon>
        <taxon>Sedentaria</taxon>
        <taxon>Canalipalpata</taxon>
        <taxon>Sabellida</taxon>
        <taxon>Oweniida</taxon>
        <taxon>Oweniidae</taxon>
        <taxon>Owenia</taxon>
    </lineage>
</organism>
<protein>
    <submittedName>
        <fullName evidence="1">Uncharacterized protein</fullName>
    </submittedName>
</protein>
<dbReference type="Proteomes" id="UP000749559">
    <property type="component" value="Unassembled WGS sequence"/>
</dbReference>
<dbReference type="OrthoDB" id="6156806at2759"/>
<reference evidence="1" key="1">
    <citation type="submission" date="2022-03" db="EMBL/GenBank/DDBJ databases">
        <authorList>
            <person name="Martin C."/>
        </authorList>
    </citation>
    <scope>NUCLEOTIDE SEQUENCE</scope>
</reference>
<evidence type="ECO:0000313" key="1">
    <source>
        <dbReference type="EMBL" id="CAH1783653.1"/>
    </source>
</evidence>
<dbReference type="EMBL" id="CAIIXF020000005">
    <property type="protein sequence ID" value="CAH1783653.1"/>
    <property type="molecule type" value="Genomic_DNA"/>
</dbReference>
<keyword evidence="2" id="KW-1185">Reference proteome</keyword>
<evidence type="ECO:0000313" key="2">
    <source>
        <dbReference type="Proteomes" id="UP000749559"/>
    </source>
</evidence>
<name>A0A8J1T8P5_OWEFU</name>
<accession>A0A8J1T8P5</accession>
<gene>
    <name evidence="1" type="ORF">OFUS_LOCUS9974</name>
</gene>
<feature type="non-terminal residue" evidence="1">
    <location>
        <position position="1"/>
    </location>
</feature>
<proteinExistence type="predicted"/>